<evidence type="ECO:0000256" key="3">
    <source>
        <dbReference type="PROSITE-ProRule" id="PRU00284"/>
    </source>
</evidence>
<dbReference type="Gene3D" id="6.10.340.10">
    <property type="match status" value="1"/>
</dbReference>
<name>A0A081BWK4_VECG1</name>
<evidence type="ECO:0000256" key="1">
    <source>
        <dbReference type="ARBA" id="ARBA00023224"/>
    </source>
</evidence>
<evidence type="ECO:0000256" key="4">
    <source>
        <dbReference type="SAM" id="Phobius"/>
    </source>
</evidence>
<sequence>MQIFSEWSISTKLLLLNMLIFLIISGIIVIVFLSFNDIERMMTQMVNKDVSQAIENGRIGRELTTLFADTSNLVARFLDQHDLLTTEGPRLIESATALLAHSTNPRLQQTLQDFIQQFQTFLDQATVVSRVSQDVRRSDEYLEARLQELESTIRNTAITIKMEGRNVAELERLGYAVPRYHETLLRVNSAFSDIIQTRLRIIDTTSSIDDEFLQILLKLDEWEAELQPLLTSEPAVYEIGETLIDTVRSHKEIMTAFYKELAAFQEHLQAISDIQHQVLAVMENIDTEIQQTTTRMKNNIHETVSSSQRLALIASGVILIVILVGWWGIRWMTRPLLQVSHIAEQLAEGDIECDITRVRRRASADEVGILSRSFSKLITYIQEMSKVAQEIANGNLSRLPHPRSARDVLGHAFLEMSNYLNDMASTATAIAKGDLRREVAPKTENDVLGNAFQQMSFLRNLVSEIMTGSSQLLRASEELSQISTQMASLTEQTSQQAYMVSANSKQISENVDAVATSTEQLSANIHEISNHTEKVSHIANIAADLTISTVSVIADLETRSQEIGEIIEVITDVTQQTNLLALNATIEAARAGDAGRGFAVVAHEIKELSRETAASTEDIIQKLEAIKVSSGKATSAISKVSEIVAQIRDLANSTASGVEEQSVTTHDIACRMGETAKGSQDITRVVSEVATAAYQSSEGVIKIQSAAEELASLAERLQRIIEEFKV</sequence>
<dbReference type="SMART" id="SM00283">
    <property type="entry name" value="MA"/>
    <property type="match status" value="1"/>
</dbReference>
<dbReference type="PANTHER" id="PTHR32089">
    <property type="entry name" value="METHYL-ACCEPTING CHEMOTAXIS PROTEIN MCPB"/>
    <property type="match status" value="1"/>
</dbReference>
<evidence type="ECO:0000259" key="5">
    <source>
        <dbReference type="PROSITE" id="PS50111"/>
    </source>
</evidence>
<dbReference type="PROSITE" id="PS50111">
    <property type="entry name" value="CHEMOTAXIS_TRANSDUC_2"/>
    <property type="match status" value="1"/>
</dbReference>
<feature type="domain" description="Methyl-accepting transducer" evidence="5">
    <location>
        <begin position="461"/>
        <end position="711"/>
    </location>
</feature>
<dbReference type="Proteomes" id="UP000030661">
    <property type="component" value="Unassembled WGS sequence"/>
</dbReference>
<dbReference type="eggNOG" id="COG0840">
    <property type="taxonomic scope" value="Bacteria"/>
</dbReference>
<keyword evidence="4" id="KW-0812">Transmembrane</keyword>
<dbReference type="PANTHER" id="PTHR32089:SF112">
    <property type="entry name" value="LYSOZYME-LIKE PROTEIN-RELATED"/>
    <property type="match status" value="1"/>
</dbReference>
<dbReference type="AlphaFoldDB" id="A0A081BWK4"/>
<dbReference type="InterPro" id="IPR004089">
    <property type="entry name" value="MCPsignal_dom"/>
</dbReference>
<dbReference type="CDD" id="cd06225">
    <property type="entry name" value="HAMP"/>
    <property type="match status" value="1"/>
</dbReference>
<evidence type="ECO:0000259" key="6">
    <source>
        <dbReference type="PROSITE" id="PS50885"/>
    </source>
</evidence>
<dbReference type="SUPFAM" id="SSF58104">
    <property type="entry name" value="Methyl-accepting chemotaxis protein (MCP) signaling domain"/>
    <property type="match status" value="1"/>
</dbReference>
<dbReference type="PROSITE" id="PS50885">
    <property type="entry name" value="HAMP"/>
    <property type="match status" value="1"/>
</dbReference>
<accession>A0A081BWK4</accession>
<dbReference type="STRING" id="1499967.U27_03672"/>
<keyword evidence="4" id="KW-1133">Transmembrane helix</keyword>
<feature type="transmembrane region" description="Helical" evidence="4">
    <location>
        <begin position="14"/>
        <end position="35"/>
    </location>
</feature>
<evidence type="ECO:0000313" key="8">
    <source>
        <dbReference type="Proteomes" id="UP000030661"/>
    </source>
</evidence>
<keyword evidence="1 3" id="KW-0807">Transducer</keyword>
<comment type="similarity">
    <text evidence="2">Belongs to the methyl-accepting chemotaxis (MCP) protein family.</text>
</comment>
<evidence type="ECO:0000256" key="2">
    <source>
        <dbReference type="ARBA" id="ARBA00029447"/>
    </source>
</evidence>
<dbReference type="EMBL" id="DF820465">
    <property type="protein sequence ID" value="GAK56709.1"/>
    <property type="molecule type" value="Genomic_DNA"/>
</dbReference>
<dbReference type="SMART" id="SM00304">
    <property type="entry name" value="HAMP"/>
    <property type="match status" value="2"/>
</dbReference>
<keyword evidence="4" id="KW-0472">Membrane</keyword>
<reference evidence="7 8" key="1">
    <citation type="journal article" date="2015" name="PeerJ">
        <title>First genomic representation of candidate bacterial phylum KSB3 points to enhanced environmental sensing as a trigger of wastewater bulking.</title>
        <authorList>
            <person name="Sekiguchi Y."/>
            <person name="Ohashi A."/>
            <person name="Parks D.H."/>
            <person name="Yamauchi T."/>
            <person name="Tyson G.W."/>
            <person name="Hugenholtz P."/>
        </authorList>
    </citation>
    <scope>NUCLEOTIDE SEQUENCE [LARGE SCALE GENOMIC DNA]</scope>
</reference>
<feature type="domain" description="HAMP" evidence="6">
    <location>
        <begin position="330"/>
        <end position="386"/>
    </location>
</feature>
<evidence type="ECO:0000313" key="7">
    <source>
        <dbReference type="EMBL" id="GAK56709.1"/>
    </source>
</evidence>
<dbReference type="HOGENOM" id="CLU_020059_0_0_0"/>
<keyword evidence="8" id="KW-1185">Reference proteome</keyword>
<dbReference type="Gene3D" id="1.10.287.950">
    <property type="entry name" value="Methyl-accepting chemotaxis protein"/>
    <property type="match status" value="1"/>
</dbReference>
<feature type="transmembrane region" description="Helical" evidence="4">
    <location>
        <begin position="310"/>
        <end position="329"/>
    </location>
</feature>
<gene>
    <name evidence="7" type="ORF">U27_03672</name>
</gene>
<dbReference type="Pfam" id="PF00015">
    <property type="entry name" value="MCPsignal"/>
    <property type="match status" value="1"/>
</dbReference>
<dbReference type="GO" id="GO:0016020">
    <property type="term" value="C:membrane"/>
    <property type="evidence" value="ECO:0007669"/>
    <property type="project" value="InterPro"/>
</dbReference>
<dbReference type="GO" id="GO:0007165">
    <property type="term" value="P:signal transduction"/>
    <property type="evidence" value="ECO:0007669"/>
    <property type="project" value="UniProtKB-KW"/>
</dbReference>
<organism evidence="7 8">
    <name type="scientific">Vecturithrix granuli</name>
    <dbReference type="NCBI Taxonomy" id="1499967"/>
    <lineage>
        <taxon>Bacteria</taxon>
        <taxon>Candidatus Moduliflexota</taxon>
        <taxon>Candidatus Vecturitrichia</taxon>
        <taxon>Candidatus Vecturitrichales</taxon>
        <taxon>Candidatus Vecturitrichaceae</taxon>
        <taxon>Candidatus Vecturithrix</taxon>
    </lineage>
</organism>
<dbReference type="InterPro" id="IPR003660">
    <property type="entry name" value="HAMP_dom"/>
</dbReference>
<proteinExistence type="inferred from homology"/>
<protein>
    <submittedName>
        <fullName evidence="7">Methyl-accepting chemotaxis sensory transducer with Pas/Pac sensor</fullName>
    </submittedName>
</protein>
<dbReference type="Pfam" id="PF00672">
    <property type="entry name" value="HAMP"/>
    <property type="match status" value="1"/>
</dbReference>